<evidence type="ECO:0000256" key="1">
    <source>
        <dbReference type="SAM" id="MobiDB-lite"/>
    </source>
</evidence>
<reference evidence="2 3" key="1">
    <citation type="submission" date="2024-11" db="EMBL/GenBank/DDBJ databases">
        <title>Chromosome-level genome assembly of the freshwater bivalve Anodonta woodiana.</title>
        <authorList>
            <person name="Chen X."/>
        </authorList>
    </citation>
    <scope>NUCLEOTIDE SEQUENCE [LARGE SCALE GENOMIC DNA]</scope>
    <source>
        <strain evidence="2">MN2024</strain>
        <tissue evidence="2">Gills</tissue>
    </source>
</reference>
<dbReference type="EMBL" id="JBJQND010000016">
    <property type="protein sequence ID" value="KAL3847092.1"/>
    <property type="molecule type" value="Genomic_DNA"/>
</dbReference>
<gene>
    <name evidence="2" type="ORF">ACJMK2_018022</name>
</gene>
<evidence type="ECO:0000313" key="3">
    <source>
        <dbReference type="Proteomes" id="UP001634394"/>
    </source>
</evidence>
<dbReference type="AlphaFoldDB" id="A0ABD3UDN3"/>
<organism evidence="2 3">
    <name type="scientific">Sinanodonta woodiana</name>
    <name type="common">Chinese pond mussel</name>
    <name type="synonym">Anodonta woodiana</name>
    <dbReference type="NCBI Taxonomy" id="1069815"/>
    <lineage>
        <taxon>Eukaryota</taxon>
        <taxon>Metazoa</taxon>
        <taxon>Spiralia</taxon>
        <taxon>Lophotrochozoa</taxon>
        <taxon>Mollusca</taxon>
        <taxon>Bivalvia</taxon>
        <taxon>Autobranchia</taxon>
        <taxon>Heteroconchia</taxon>
        <taxon>Palaeoheterodonta</taxon>
        <taxon>Unionida</taxon>
        <taxon>Unionoidea</taxon>
        <taxon>Unionidae</taxon>
        <taxon>Unioninae</taxon>
        <taxon>Sinanodonta</taxon>
    </lineage>
</organism>
<accession>A0ABD3UDN3</accession>
<feature type="region of interest" description="Disordered" evidence="1">
    <location>
        <begin position="170"/>
        <end position="192"/>
    </location>
</feature>
<feature type="non-terminal residue" evidence="2">
    <location>
        <position position="192"/>
    </location>
</feature>
<keyword evidence="3" id="KW-1185">Reference proteome</keyword>
<evidence type="ECO:0008006" key="4">
    <source>
        <dbReference type="Google" id="ProtNLM"/>
    </source>
</evidence>
<name>A0ABD3UDN3_SINWO</name>
<sequence length="192" mass="21855">MNTPRRQFSRDSICLLCGFAVIQRDISATGEIVERKLFTYKLKLTTERISTIRKVIDTFVVTELQIKECGVCTKCFKKVEHIIKIQHENEQSKAQLNDSWKNVNKCLLTPSRKGIHVVEKRLLRSPSSNQPLTKQLKVLPSVFTFISVQPLVQLATSEQLFRQSSIPIQSSTMQSMAPKPQGLDMAPKPNEK</sequence>
<protein>
    <recommendedName>
        <fullName evidence="4">C2H2-type domain-containing protein</fullName>
    </recommendedName>
</protein>
<evidence type="ECO:0000313" key="2">
    <source>
        <dbReference type="EMBL" id="KAL3847092.1"/>
    </source>
</evidence>
<proteinExistence type="predicted"/>
<comment type="caution">
    <text evidence="2">The sequence shown here is derived from an EMBL/GenBank/DDBJ whole genome shotgun (WGS) entry which is preliminary data.</text>
</comment>
<dbReference type="Proteomes" id="UP001634394">
    <property type="component" value="Unassembled WGS sequence"/>
</dbReference>